<dbReference type="EMBL" id="FUIG01000039">
    <property type="protein sequence ID" value="SJM32759.1"/>
    <property type="molecule type" value="Genomic_DNA"/>
</dbReference>
<evidence type="ECO:0000313" key="3">
    <source>
        <dbReference type="Proteomes" id="UP000245698"/>
    </source>
</evidence>
<proteinExistence type="predicted"/>
<feature type="compositionally biased region" description="Low complexity" evidence="1">
    <location>
        <begin position="27"/>
        <end position="40"/>
    </location>
</feature>
<dbReference type="Proteomes" id="UP000245698">
    <property type="component" value="Unassembled WGS sequence"/>
</dbReference>
<accession>A0A2P9ANL6</accession>
<dbReference type="AlphaFoldDB" id="A0A2P9ANL6"/>
<feature type="region of interest" description="Disordered" evidence="1">
    <location>
        <begin position="27"/>
        <end position="48"/>
    </location>
</feature>
<evidence type="ECO:0000256" key="1">
    <source>
        <dbReference type="SAM" id="MobiDB-lite"/>
    </source>
</evidence>
<evidence type="ECO:0000313" key="2">
    <source>
        <dbReference type="EMBL" id="SJM32759.1"/>
    </source>
</evidence>
<feature type="region of interest" description="Disordered" evidence="1">
    <location>
        <begin position="1"/>
        <end position="20"/>
    </location>
</feature>
<name>A0A2P9ANL6_9HYPH</name>
<gene>
    <name evidence="2" type="ORF">BQ8482_310080</name>
</gene>
<protein>
    <submittedName>
        <fullName evidence="2">Uncharacterized protein</fullName>
    </submittedName>
</protein>
<keyword evidence="3" id="KW-1185">Reference proteome</keyword>
<sequence>MRAARELSSGRWAKPFNVRPPPMLSLRRLLNNSPSSSKPSTPVPSLPLSRRDALISASVLAASFVFHMGTAREAGPATHDVPRGTHRGSIVIVCSPARNGG</sequence>
<organism evidence="2 3">
    <name type="scientific">Mesorhizobium delmotii</name>
    <dbReference type="NCBI Taxonomy" id="1631247"/>
    <lineage>
        <taxon>Bacteria</taxon>
        <taxon>Pseudomonadati</taxon>
        <taxon>Pseudomonadota</taxon>
        <taxon>Alphaproteobacteria</taxon>
        <taxon>Hyphomicrobiales</taxon>
        <taxon>Phyllobacteriaceae</taxon>
        <taxon>Mesorhizobium</taxon>
    </lineage>
</organism>
<reference evidence="3" key="1">
    <citation type="submission" date="2016-12" db="EMBL/GenBank/DDBJ databases">
        <authorList>
            <person name="Brunel B."/>
        </authorList>
    </citation>
    <scope>NUCLEOTIDE SEQUENCE [LARGE SCALE GENOMIC DNA]</scope>
</reference>